<dbReference type="RefSeq" id="WP_189057392.1">
    <property type="nucleotide sequence ID" value="NZ_BMMK01000010.1"/>
</dbReference>
<keyword evidence="3" id="KW-1185">Reference proteome</keyword>
<dbReference type="PANTHER" id="PTHR43130">
    <property type="entry name" value="ARAC-FAMILY TRANSCRIPTIONAL REGULATOR"/>
    <property type="match status" value="1"/>
</dbReference>
<dbReference type="InterPro" id="IPR002818">
    <property type="entry name" value="DJ-1/PfpI"/>
</dbReference>
<dbReference type="InterPro" id="IPR029062">
    <property type="entry name" value="Class_I_gatase-like"/>
</dbReference>
<feature type="domain" description="DJ-1/PfpI" evidence="1">
    <location>
        <begin position="4"/>
        <end position="156"/>
    </location>
</feature>
<dbReference type="SUPFAM" id="SSF52317">
    <property type="entry name" value="Class I glutamine amidotransferase-like"/>
    <property type="match status" value="1"/>
</dbReference>
<organism evidence="2 3">
    <name type="scientific">Longimycelium tulufanense</name>
    <dbReference type="NCBI Taxonomy" id="907463"/>
    <lineage>
        <taxon>Bacteria</taxon>
        <taxon>Bacillati</taxon>
        <taxon>Actinomycetota</taxon>
        <taxon>Actinomycetes</taxon>
        <taxon>Pseudonocardiales</taxon>
        <taxon>Pseudonocardiaceae</taxon>
        <taxon>Longimycelium</taxon>
    </lineage>
</organism>
<dbReference type="Pfam" id="PF01965">
    <property type="entry name" value="DJ-1_PfpI"/>
    <property type="match status" value="1"/>
</dbReference>
<name>A0A8J3FWL2_9PSEU</name>
<dbReference type="PANTHER" id="PTHR43130:SF3">
    <property type="entry name" value="HTH-TYPE TRANSCRIPTIONAL REGULATOR RV1931C"/>
    <property type="match status" value="1"/>
</dbReference>
<dbReference type="AlphaFoldDB" id="A0A8J3FWL2"/>
<dbReference type="InterPro" id="IPR052158">
    <property type="entry name" value="INH-QAR"/>
</dbReference>
<gene>
    <name evidence="2" type="ORF">GCM10012275_26380</name>
</gene>
<reference evidence="2" key="1">
    <citation type="journal article" date="2014" name="Int. J. Syst. Evol. Microbiol.">
        <title>Complete genome sequence of Corynebacterium casei LMG S-19264T (=DSM 44701T), isolated from a smear-ripened cheese.</title>
        <authorList>
            <consortium name="US DOE Joint Genome Institute (JGI-PGF)"/>
            <person name="Walter F."/>
            <person name="Albersmeier A."/>
            <person name="Kalinowski J."/>
            <person name="Ruckert C."/>
        </authorList>
    </citation>
    <scope>NUCLEOTIDE SEQUENCE</scope>
    <source>
        <strain evidence="2">CGMCC 4.5737</strain>
    </source>
</reference>
<dbReference type="Gene3D" id="3.40.50.880">
    <property type="match status" value="1"/>
</dbReference>
<evidence type="ECO:0000313" key="3">
    <source>
        <dbReference type="Proteomes" id="UP000637578"/>
    </source>
</evidence>
<proteinExistence type="predicted"/>
<evidence type="ECO:0000259" key="1">
    <source>
        <dbReference type="Pfam" id="PF01965"/>
    </source>
</evidence>
<accession>A0A8J3FWL2</accession>
<reference evidence="2" key="2">
    <citation type="submission" date="2020-09" db="EMBL/GenBank/DDBJ databases">
        <authorList>
            <person name="Sun Q."/>
            <person name="Zhou Y."/>
        </authorList>
    </citation>
    <scope>NUCLEOTIDE SEQUENCE</scope>
    <source>
        <strain evidence="2">CGMCC 4.5737</strain>
    </source>
</reference>
<dbReference type="GO" id="GO:0006355">
    <property type="term" value="P:regulation of DNA-templated transcription"/>
    <property type="evidence" value="ECO:0007669"/>
    <property type="project" value="TreeGrafter"/>
</dbReference>
<protein>
    <recommendedName>
        <fullName evidence="1">DJ-1/PfpI domain-containing protein</fullName>
    </recommendedName>
</protein>
<dbReference type="EMBL" id="BMMK01000010">
    <property type="protein sequence ID" value="GGM53947.1"/>
    <property type="molecule type" value="Genomic_DNA"/>
</dbReference>
<comment type="caution">
    <text evidence="2">The sequence shown here is derived from an EMBL/GenBank/DDBJ whole genome shotgun (WGS) entry which is preliminary data.</text>
</comment>
<dbReference type="Proteomes" id="UP000637578">
    <property type="component" value="Unassembled WGS sequence"/>
</dbReference>
<sequence length="204" mass="19916">MTARVVVLAYPGVDELDLFGAFAVLAKAATVGAAGAGDDGPALAVRLAAATSPVTASAGTTFDVGMGLDALAGAAAVVVPGGRGASDASADSRLLAALRMAAAGGTHVYSVCSGAFVVAAAGLAEGRHIAVHHAKRAQLTGVGEVVAGLVRDGDLCSVGGDPAPSVKSVDLAFQVLADLAPDLVEPVSARTEIQPGRTPAEVPR</sequence>
<evidence type="ECO:0000313" key="2">
    <source>
        <dbReference type="EMBL" id="GGM53947.1"/>
    </source>
</evidence>